<reference evidence="1 2" key="1">
    <citation type="submission" date="2020-08" db="EMBL/GenBank/DDBJ databases">
        <title>Genomic Encyclopedia of Archaeal and Bacterial Type Strains, Phase II (KMG-II): from individual species to whole genera.</title>
        <authorList>
            <person name="Goeker M."/>
        </authorList>
    </citation>
    <scope>NUCLEOTIDE SEQUENCE [LARGE SCALE GENOMIC DNA]</scope>
    <source>
        <strain evidence="1 2">5AG</strain>
    </source>
</reference>
<gene>
    <name evidence="1" type="ORF">BDK63_000384</name>
</gene>
<dbReference type="Proteomes" id="UP000553442">
    <property type="component" value="Unassembled WGS sequence"/>
</dbReference>
<comment type="caution">
    <text evidence="1">The sequence shown here is derived from an EMBL/GenBank/DDBJ whole genome shotgun (WGS) entry which is preliminary data.</text>
</comment>
<sequence>MDNPDWDQQERKEQAEALLEMLRLGEESRATGKSMTAEEFIARLEARHEARRGESS</sequence>
<evidence type="ECO:0000313" key="2">
    <source>
        <dbReference type="Proteomes" id="UP000553442"/>
    </source>
</evidence>
<dbReference type="EMBL" id="JACHZF010000002">
    <property type="protein sequence ID" value="MBB3329544.1"/>
    <property type="molecule type" value="Genomic_DNA"/>
</dbReference>
<proteinExistence type="predicted"/>
<evidence type="ECO:0000313" key="1">
    <source>
        <dbReference type="EMBL" id="MBB3329544.1"/>
    </source>
</evidence>
<organism evidence="1 2">
    <name type="scientific">Halomonas campaniensis</name>
    <dbReference type="NCBI Taxonomy" id="213554"/>
    <lineage>
        <taxon>Bacteria</taxon>
        <taxon>Pseudomonadati</taxon>
        <taxon>Pseudomonadota</taxon>
        <taxon>Gammaproteobacteria</taxon>
        <taxon>Oceanospirillales</taxon>
        <taxon>Halomonadaceae</taxon>
        <taxon>Halomonas</taxon>
    </lineage>
</organism>
<name>A0A7W5K085_9GAMM</name>
<keyword evidence="2" id="KW-1185">Reference proteome</keyword>
<accession>A0A7W5K085</accession>
<dbReference type="RefSeq" id="WP_183329626.1">
    <property type="nucleotide sequence ID" value="NZ_JACHZF010000002.1"/>
</dbReference>
<protein>
    <submittedName>
        <fullName evidence="1">Uncharacterized protein</fullName>
    </submittedName>
</protein>
<dbReference type="AlphaFoldDB" id="A0A7W5K085"/>